<dbReference type="OrthoDB" id="8965057at2759"/>
<feature type="region of interest" description="Disordered" evidence="1">
    <location>
        <begin position="112"/>
        <end position="134"/>
    </location>
</feature>
<accession>A0A9C6U354</accession>
<feature type="compositionally biased region" description="Polar residues" evidence="1">
    <location>
        <begin position="440"/>
        <end position="456"/>
    </location>
</feature>
<dbReference type="RefSeq" id="XP_052122247.1">
    <property type="nucleotide sequence ID" value="XM_052266287.1"/>
</dbReference>
<feature type="compositionally biased region" description="Low complexity" evidence="1">
    <location>
        <begin position="277"/>
        <end position="288"/>
    </location>
</feature>
<feature type="region of interest" description="Disordered" evidence="1">
    <location>
        <begin position="491"/>
        <end position="536"/>
    </location>
</feature>
<feature type="region of interest" description="Disordered" evidence="1">
    <location>
        <begin position="570"/>
        <end position="613"/>
    </location>
</feature>
<dbReference type="KEGG" id="foc:113211338"/>
<feature type="compositionally biased region" description="Basic residues" evidence="1">
    <location>
        <begin position="115"/>
        <end position="128"/>
    </location>
</feature>
<protein>
    <submittedName>
        <fullName evidence="3">Uncharacterized protein LOC113211338 isoform X1</fullName>
    </submittedName>
</protein>
<feature type="compositionally biased region" description="Polar residues" evidence="1">
    <location>
        <begin position="289"/>
        <end position="310"/>
    </location>
</feature>
<feature type="compositionally biased region" description="Polar residues" evidence="1">
    <location>
        <begin position="491"/>
        <end position="519"/>
    </location>
</feature>
<dbReference type="GeneID" id="113211338"/>
<feature type="compositionally biased region" description="Polar residues" evidence="1">
    <location>
        <begin position="318"/>
        <end position="330"/>
    </location>
</feature>
<organism evidence="2 3">
    <name type="scientific">Frankliniella occidentalis</name>
    <name type="common">Western flower thrips</name>
    <name type="synonym">Euthrips occidentalis</name>
    <dbReference type="NCBI Taxonomy" id="133901"/>
    <lineage>
        <taxon>Eukaryota</taxon>
        <taxon>Metazoa</taxon>
        <taxon>Ecdysozoa</taxon>
        <taxon>Arthropoda</taxon>
        <taxon>Hexapoda</taxon>
        <taxon>Insecta</taxon>
        <taxon>Pterygota</taxon>
        <taxon>Neoptera</taxon>
        <taxon>Paraneoptera</taxon>
        <taxon>Thysanoptera</taxon>
        <taxon>Terebrantia</taxon>
        <taxon>Thripoidea</taxon>
        <taxon>Thripidae</taxon>
        <taxon>Frankliniella</taxon>
    </lineage>
</organism>
<dbReference type="AlphaFoldDB" id="A0A9C6U354"/>
<feature type="region of interest" description="Disordered" evidence="1">
    <location>
        <begin position="267"/>
        <end position="332"/>
    </location>
</feature>
<name>A0A9C6U354_FRAOC</name>
<proteinExistence type="predicted"/>
<reference evidence="3" key="1">
    <citation type="submission" date="2025-08" db="UniProtKB">
        <authorList>
            <consortium name="RefSeq"/>
        </authorList>
    </citation>
    <scope>IDENTIFICATION</scope>
    <source>
        <tissue evidence="3">Whole organism</tissue>
    </source>
</reference>
<evidence type="ECO:0000313" key="3">
    <source>
        <dbReference type="RefSeq" id="XP_052122247.1"/>
    </source>
</evidence>
<evidence type="ECO:0000313" key="2">
    <source>
        <dbReference type="Proteomes" id="UP000504606"/>
    </source>
</evidence>
<gene>
    <name evidence="3" type="primary">LOC113211338</name>
</gene>
<evidence type="ECO:0000256" key="1">
    <source>
        <dbReference type="SAM" id="MobiDB-lite"/>
    </source>
</evidence>
<feature type="region of interest" description="Disordered" evidence="1">
    <location>
        <begin position="440"/>
        <end position="475"/>
    </location>
</feature>
<sequence length="613" mass="64820">MGDVTVHPDCTIRITSDTTTGLDASEEVDGVGGEAVRDQRAAGDATLCASVRQDEVDHQLPTTEEQVKAIAGRFPPEVVKMDVTGRPFTRMSRHRRSLIHPGPAADAVVDAEVRRRTRPRRQRSRRRNTIAGTDQKEIEEALGADRSAAEAGGGTLATVDDMILSSSAVLHPKCAKEAHSDLKKWAFNSLKRWGRSRLRAIGQLNSSTSSNLVSGELHAADPVDDINVYETVAVKRRGAGNIPITAGLSGPMSLAVKLREGALGHRRLKISDDPPHSSSGNWSASSESGRASVNSDSSHQPKSSTCSSVLPNRRRFINHSTSSSVTSEGTLTPEDMAAAPFLDDGETSSVYSCDTEGYYTSFHMDSGLKTLKEEEVGAGLSLPATPMHSTSALSNCSSGRGSASLAQLTAESEYELFGKGSTSTTASSAGTVCTTLLVDNSRGGDNSLGSDRSLSSKGPAVPERKSSLNVPCSSQECPPCSTVVALIHNTSQGHSPRSLSGDSPDSGHNTSSSPANSVSGPRDMETDALISPIPSLGSEMEFSECSDFEGTDRIERIRVKTTINTSRIPSMCAITPPQSDDETSVRQFASSGDDIAKPNSNVRAAAPLPQNTR</sequence>
<dbReference type="Proteomes" id="UP000504606">
    <property type="component" value="Unplaced"/>
</dbReference>
<keyword evidence="2" id="KW-1185">Reference proteome</keyword>